<dbReference type="PROSITE" id="PS50053">
    <property type="entry name" value="UBIQUITIN_2"/>
    <property type="match status" value="1"/>
</dbReference>
<feature type="region of interest" description="Disordered" evidence="1">
    <location>
        <begin position="358"/>
        <end position="416"/>
    </location>
</feature>
<feature type="compositionally biased region" description="Polar residues" evidence="1">
    <location>
        <begin position="268"/>
        <end position="286"/>
    </location>
</feature>
<evidence type="ECO:0000313" key="2">
    <source>
        <dbReference type="EMBL" id="ONM12584.1"/>
    </source>
</evidence>
<feature type="region of interest" description="Disordered" evidence="1">
    <location>
        <begin position="128"/>
        <end position="148"/>
    </location>
</feature>
<organism evidence="2">
    <name type="scientific">Zea mays</name>
    <name type="common">Maize</name>
    <dbReference type="NCBI Taxonomy" id="4577"/>
    <lineage>
        <taxon>Eukaryota</taxon>
        <taxon>Viridiplantae</taxon>
        <taxon>Streptophyta</taxon>
        <taxon>Embryophyta</taxon>
        <taxon>Tracheophyta</taxon>
        <taxon>Spermatophyta</taxon>
        <taxon>Magnoliopsida</taxon>
        <taxon>Liliopsida</taxon>
        <taxon>Poales</taxon>
        <taxon>Poaceae</taxon>
        <taxon>PACMAD clade</taxon>
        <taxon>Panicoideae</taxon>
        <taxon>Andropogonodae</taxon>
        <taxon>Andropogoneae</taxon>
        <taxon>Tripsacinae</taxon>
        <taxon>Zea</taxon>
    </lineage>
</organism>
<feature type="region of interest" description="Disordered" evidence="1">
    <location>
        <begin position="431"/>
        <end position="516"/>
    </location>
</feature>
<feature type="compositionally biased region" description="Polar residues" evidence="1">
    <location>
        <begin position="438"/>
        <end position="453"/>
    </location>
</feature>
<dbReference type="InterPro" id="IPR000626">
    <property type="entry name" value="Ubiquitin-like_dom"/>
</dbReference>
<dbReference type="PANTHER" id="PTHR15204:SF0">
    <property type="entry name" value="LARGE PROLINE-RICH PROTEIN BAG6"/>
    <property type="match status" value="1"/>
</dbReference>
<gene>
    <name evidence="2" type="ORF">ZEAMMB73_Zm00001d001962</name>
</gene>
<dbReference type="SMART" id="SM00213">
    <property type="entry name" value="UBQ"/>
    <property type="match status" value="1"/>
</dbReference>
<dbReference type="Gene3D" id="3.10.20.90">
    <property type="entry name" value="Phosphatidylinositol 3-kinase Catalytic Subunit, Chain A, domain 1"/>
    <property type="match status" value="1"/>
</dbReference>
<dbReference type="Pfam" id="PF00240">
    <property type="entry name" value="ubiquitin"/>
    <property type="match status" value="1"/>
</dbReference>
<name>A0A1D6DUT6_MAIZE</name>
<evidence type="ECO:0000256" key="1">
    <source>
        <dbReference type="SAM" id="MobiDB-lite"/>
    </source>
</evidence>
<feature type="compositionally biased region" description="Polar residues" evidence="1">
    <location>
        <begin position="358"/>
        <end position="392"/>
    </location>
</feature>
<dbReference type="SUPFAM" id="SSF54236">
    <property type="entry name" value="Ubiquitin-like"/>
    <property type="match status" value="1"/>
</dbReference>
<feature type="compositionally biased region" description="Low complexity" evidence="1">
    <location>
        <begin position="129"/>
        <end position="144"/>
    </location>
</feature>
<protein>
    <submittedName>
        <fullName evidence="2">Ubiquitin-like superfamily protein</fullName>
    </submittedName>
</protein>
<feature type="region of interest" description="Disordered" evidence="1">
    <location>
        <begin position="267"/>
        <end position="293"/>
    </location>
</feature>
<sequence>MESASDVQMQHRAEDSETTIEIKIKTLDSQTYNLRVNKCVPVPLLKEKIATVTGILSEQQRLICRGRVLKDDELLSAYPNTSNSGRRHGPTVARSVVLEAVNVDPGSSELPAFVAQILQSVLGTINAQSTGTPTSSDTGSLDPSQSSIPNTIRVELDQQQAPLLFQSEPAHESSQPNVIPDALTTMSQYINFMRDSFRREGFSLNGQTEGNVENRTAEPESASVLGLHNASLLAENMHSTRQIIVEQAGALLSVSLIFQNLAGGSVPGASTNPSDSAGAQAHQNVNRPGDASHANIGEAFSGVAGGTPFSVESGVRLLPLRTVVAMPAGISRAPSGSSSGGLGIIYPFLTRVRQRANTNGNDERNGQSPNESARSSTHLNQQSIPQSSQTHEAGNLRSPVDVNVGDGSETSPGQQNGLVTLSQIMDFFGSMLPGENVRGNTSSQQPPMASTEQGEGRNLATPEVSGASEEALRFAGMAASGSADRARDVPNDSTSSRQHNRDQIDEPNSKRQRTSD</sequence>
<dbReference type="FunFam" id="3.10.20.90:FF:000154">
    <property type="entry name" value="Large proline-rich protein BAG6"/>
    <property type="match status" value="1"/>
</dbReference>
<dbReference type="PANTHER" id="PTHR15204">
    <property type="entry name" value="LARGE PROLINE-RICH PROTEIN BAG6"/>
    <property type="match status" value="1"/>
</dbReference>
<dbReference type="AlphaFoldDB" id="A0A1D6DUT6"/>
<dbReference type="EMBL" id="CM007648">
    <property type="protein sequence ID" value="ONM12584.1"/>
    <property type="molecule type" value="Genomic_DNA"/>
</dbReference>
<feature type="compositionally biased region" description="Basic and acidic residues" evidence="1">
    <location>
        <begin position="499"/>
        <end position="516"/>
    </location>
</feature>
<dbReference type="InterPro" id="IPR029071">
    <property type="entry name" value="Ubiquitin-like_domsf"/>
</dbReference>
<accession>A0A1D6DUT6</accession>
<proteinExistence type="predicted"/>
<dbReference type="ExpressionAtlas" id="A0A1D6DUT6">
    <property type="expression patterns" value="baseline and differential"/>
</dbReference>
<reference evidence="2" key="1">
    <citation type="submission" date="2015-12" db="EMBL/GenBank/DDBJ databases">
        <title>Update maize B73 reference genome by single molecule sequencing technologies.</title>
        <authorList>
            <consortium name="Maize Genome Sequencing Project"/>
            <person name="Ware D."/>
        </authorList>
    </citation>
    <scope>NUCLEOTIDE SEQUENCE [LARGE SCALE GENOMIC DNA]</scope>
    <source>
        <tissue evidence="2">Seedling</tissue>
    </source>
</reference>